<dbReference type="Proteomes" id="UP000827721">
    <property type="component" value="Unassembled WGS sequence"/>
</dbReference>
<sequence>MERASSSDQGRGDLEAMLKVLTSERMEKSKVDIGHYRPLMRAILEKKDLKSREDLLKKNPTAATAEIDEFGNTIFHLIVQESVNKETVMLLEQLVSEASQETLEIQNVSGLTALDIAASAGNTKAVQLFLNKNKSLLAKEIEEETEILLPVHHAASWCRKETVEYLLSVMSTDDDQDLSGNPADYALLLKMLIESNLHGIALGLLKKYPELAYPDQNYLWNVIVNTLAGKYLAFASGKKLGFWQRLIYRYIPVKDHLQDNHVAPQPLQVGSALDRKLYIVMWNALCYLVPSIKHIHDQKLMHAHALAIVRDMISKVNWTYKEAVERLKEPVLTAARLGIHEFVDEVLKAYPNSVLFYDKNGRNIFLLAVLHRKEEVFRLIHDQVASLRDYTNYVRDNKEHNILHLAGKLVPSGQVPGAALQMQRELQWFKSVKSNFSTQANSCSVHKPIIQTNSCSKSAIVDQVTNSTDQTPNNFMCNFDEPADQASSNLRFCSSNSPQLDQV</sequence>
<evidence type="ECO:0000313" key="1">
    <source>
        <dbReference type="EMBL" id="KAH7571939.1"/>
    </source>
</evidence>
<comment type="caution">
    <text evidence="1">The sequence shown here is derived from an EMBL/GenBank/DDBJ whole genome shotgun (WGS) entry which is preliminary data.</text>
</comment>
<protein>
    <submittedName>
        <fullName evidence="1">Uncharacterized protein</fullName>
    </submittedName>
</protein>
<dbReference type="InterPro" id="IPR002110">
    <property type="entry name" value="Ankyrin_rpt"/>
</dbReference>
<keyword evidence="2" id="KW-1185">Reference proteome</keyword>
<dbReference type="SMART" id="SM00248">
    <property type="entry name" value="ANK"/>
    <property type="match status" value="4"/>
</dbReference>
<dbReference type="Gene3D" id="1.25.40.20">
    <property type="entry name" value="Ankyrin repeat-containing domain"/>
    <property type="match status" value="1"/>
</dbReference>
<dbReference type="PANTHER" id="PTHR24177:SF365">
    <property type="entry name" value="ANKYRIN REPEAT-CONTAINING PROTEIN NPR4-LIKE ISOFORM X1"/>
    <property type="match status" value="1"/>
</dbReference>
<proteinExistence type="predicted"/>
<dbReference type="Pfam" id="PF12796">
    <property type="entry name" value="Ank_2"/>
    <property type="match status" value="1"/>
</dbReference>
<dbReference type="InterPro" id="IPR036770">
    <property type="entry name" value="Ankyrin_rpt-contain_sf"/>
</dbReference>
<accession>A0ABQ8I5N5</accession>
<name>A0ABQ8I5N5_9ROSI</name>
<dbReference type="PANTHER" id="PTHR24177">
    <property type="entry name" value="CASKIN"/>
    <property type="match status" value="1"/>
</dbReference>
<evidence type="ECO:0000313" key="2">
    <source>
        <dbReference type="Proteomes" id="UP000827721"/>
    </source>
</evidence>
<dbReference type="SUPFAM" id="SSF48403">
    <property type="entry name" value="Ankyrin repeat"/>
    <property type="match status" value="1"/>
</dbReference>
<reference evidence="1 2" key="1">
    <citation type="submission" date="2021-02" db="EMBL/GenBank/DDBJ databases">
        <title>Plant Genome Project.</title>
        <authorList>
            <person name="Zhang R.-G."/>
        </authorList>
    </citation>
    <scope>NUCLEOTIDE SEQUENCE [LARGE SCALE GENOMIC DNA]</scope>
    <source>
        <tissue evidence="1">Leaves</tissue>
    </source>
</reference>
<organism evidence="1 2">
    <name type="scientific">Xanthoceras sorbifolium</name>
    <dbReference type="NCBI Taxonomy" id="99658"/>
    <lineage>
        <taxon>Eukaryota</taxon>
        <taxon>Viridiplantae</taxon>
        <taxon>Streptophyta</taxon>
        <taxon>Embryophyta</taxon>
        <taxon>Tracheophyta</taxon>
        <taxon>Spermatophyta</taxon>
        <taxon>Magnoliopsida</taxon>
        <taxon>eudicotyledons</taxon>
        <taxon>Gunneridae</taxon>
        <taxon>Pentapetalae</taxon>
        <taxon>rosids</taxon>
        <taxon>malvids</taxon>
        <taxon>Sapindales</taxon>
        <taxon>Sapindaceae</taxon>
        <taxon>Xanthoceroideae</taxon>
        <taxon>Xanthoceras</taxon>
    </lineage>
</organism>
<gene>
    <name evidence="1" type="ORF">JRO89_XS04G0170000</name>
</gene>
<dbReference type="EMBL" id="JAFEMO010000004">
    <property type="protein sequence ID" value="KAH7571939.1"/>
    <property type="molecule type" value="Genomic_DNA"/>
</dbReference>